<dbReference type="Proteomes" id="UP000230282">
    <property type="component" value="Unassembled WGS sequence"/>
</dbReference>
<feature type="signal peptide" evidence="1">
    <location>
        <begin position="1"/>
        <end position="19"/>
    </location>
</feature>
<protein>
    <submittedName>
        <fullName evidence="2">Uncharacterized protein</fullName>
    </submittedName>
</protein>
<keyword evidence="1" id="KW-0732">Signal</keyword>
<reference evidence="2 3" key="1">
    <citation type="submission" date="2017-11" db="EMBL/GenBank/DDBJ databases">
        <title>Reclassification of Bisgaard taxon 5 as Caviibacterium pharyngocola gen. nov., sp. nov.</title>
        <authorList>
            <person name="Christensen H."/>
        </authorList>
    </citation>
    <scope>NUCLEOTIDE SEQUENCE [LARGE SCALE GENOMIC DNA]</scope>
    <source>
        <strain evidence="2 3">7_3</strain>
    </source>
</reference>
<accession>A0A2M8RY29</accession>
<sequence>MKKIITLLTLTILSLSVQAFDQEKFKTDTGYYNLYRGKAKAIVILLTPFNTSNSVKEAFDLYSQGDPTKWRNLVGRLNEARQKGQEIGAFNYMSSCLNATIQADLMWNYAATMTTNGLDEWNDPNAFNLKMYNQAKRNFELEFSDCKSVSRTPPNKEDY</sequence>
<organism evidence="2 3">
    <name type="scientific">Caviibacterium pharyngocola</name>
    <dbReference type="NCBI Taxonomy" id="28159"/>
    <lineage>
        <taxon>Bacteria</taxon>
        <taxon>Pseudomonadati</taxon>
        <taxon>Pseudomonadota</taxon>
        <taxon>Gammaproteobacteria</taxon>
        <taxon>Pasteurellales</taxon>
        <taxon>Pasteurellaceae</taxon>
        <taxon>Caviibacterium</taxon>
    </lineage>
</organism>
<dbReference type="AlphaFoldDB" id="A0A2M8RY29"/>
<keyword evidence="3" id="KW-1185">Reference proteome</keyword>
<dbReference type="EMBL" id="PHGZ01000004">
    <property type="protein sequence ID" value="PJG83785.1"/>
    <property type="molecule type" value="Genomic_DNA"/>
</dbReference>
<evidence type="ECO:0000313" key="3">
    <source>
        <dbReference type="Proteomes" id="UP000230282"/>
    </source>
</evidence>
<dbReference type="RefSeq" id="WP_100295752.1">
    <property type="nucleotide sequence ID" value="NZ_PHGZ01000004.1"/>
</dbReference>
<gene>
    <name evidence="2" type="ORF">CVP04_01450</name>
</gene>
<name>A0A2M8RY29_9PAST</name>
<comment type="caution">
    <text evidence="2">The sequence shown here is derived from an EMBL/GenBank/DDBJ whole genome shotgun (WGS) entry which is preliminary data.</text>
</comment>
<proteinExistence type="predicted"/>
<feature type="chain" id="PRO_5014740840" evidence="1">
    <location>
        <begin position="20"/>
        <end position="159"/>
    </location>
</feature>
<dbReference type="OrthoDB" id="843771at2"/>
<evidence type="ECO:0000256" key="1">
    <source>
        <dbReference type="SAM" id="SignalP"/>
    </source>
</evidence>
<evidence type="ECO:0000313" key="2">
    <source>
        <dbReference type="EMBL" id="PJG83785.1"/>
    </source>
</evidence>